<keyword evidence="3" id="KW-1185">Reference proteome</keyword>
<dbReference type="SUPFAM" id="SSF46894">
    <property type="entry name" value="C-terminal effector domain of the bipartite response regulators"/>
    <property type="match status" value="1"/>
</dbReference>
<dbReference type="InterPro" id="IPR049945">
    <property type="entry name" value="AAA_22"/>
</dbReference>
<dbReference type="PROSITE" id="PS00622">
    <property type="entry name" value="HTH_LUXR_1"/>
    <property type="match status" value="1"/>
</dbReference>
<dbReference type="InterPro" id="IPR036388">
    <property type="entry name" value="WH-like_DNA-bd_sf"/>
</dbReference>
<evidence type="ECO:0000313" key="3">
    <source>
        <dbReference type="Proteomes" id="UP000274515"/>
    </source>
</evidence>
<dbReference type="AlphaFoldDB" id="A0A426JSB2"/>
<dbReference type="InterPro" id="IPR016032">
    <property type="entry name" value="Sig_transdc_resp-reg_C-effctor"/>
</dbReference>
<dbReference type="EMBL" id="RSAA01000014">
    <property type="protein sequence ID" value="RRO16017.1"/>
    <property type="molecule type" value="Genomic_DNA"/>
</dbReference>
<comment type="caution">
    <text evidence="2">The sequence shown here is derived from an EMBL/GenBank/DDBJ whole genome shotgun (WGS) entry which is preliminary data.</text>
</comment>
<accession>A0A426JSB2</accession>
<dbReference type="GO" id="GO:0003677">
    <property type="term" value="F:DNA binding"/>
    <property type="evidence" value="ECO:0007669"/>
    <property type="project" value="InterPro"/>
</dbReference>
<dbReference type="Gene3D" id="1.25.40.10">
    <property type="entry name" value="Tetratricopeptide repeat domain"/>
    <property type="match status" value="1"/>
</dbReference>
<name>A0A426JSB2_9PSEU</name>
<dbReference type="PANTHER" id="PTHR47691">
    <property type="entry name" value="REGULATOR-RELATED"/>
    <property type="match status" value="1"/>
</dbReference>
<dbReference type="PANTHER" id="PTHR47691:SF3">
    <property type="entry name" value="HTH-TYPE TRANSCRIPTIONAL REGULATOR RV0890C-RELATED"/>
    <property type="match status" value="1"/>
</dbReference>
<dbReference type="SUPFAM" id="SSF48452">
    <property type="entry name" value="TPR-like"/>
    <property type="match status" value="2"/>
</dbReference>
<dbReference type="CDD" id="cd06170">
    <property type="entry name" value="LuxR_C_like"/>
    <property type="match status" value="1"/>
</dbReference>
<dbReference type="Proteomes" id="UP000274515">
    <property type="component" value="Unassembled WGS sequence"/>
</dbReference>
<dbReference type="InterPro" id="IPR058852">
    <property type="entry name" value="HTH_77"/>
</dbReference>
<dbReference type="InterPro" id="IPR000792">
    <property type="entry name" value="Tscrpt_reg_LuxR_C"/>
</dbReference>
<dbReference type="RefSeq" id="WP_125090707.1">
    <property type="nucleotide sequence ID" value="NZ_RSAA01000014.1"/>
</dbReference>
<dbReference type="PRINTS" id="PR00038">
    <property type="entry name" value="HTHLUXR"/>
</dbReference>
<organism evidence="2 3">
    <name type="scientific">Saccharopolyspora rhizosphaerae</name>
    <dbReference type="NCBI Taxonomy" id="2492662"/>
    <lineage>
        <taxon>Bacteria</taxon>
        <taxon>Bacillati</taxon>
        <taxon>Actinomycetota</taxon>
        <taxon>Actinomycetes</taxon>
        <taxon>Pseudonocardiales</taxon>
        <taxon>Pseudonocardiaceae</taxon>
        <taxon>Saccharopolyspora</taxon>
    </lineage>
</organism>
<dbReference type="GO" id="GO:0043531">
    <property type="term" value="F:ADP binding"/>
    <property type="evidence" value="ECO:0007669"/>
    <property type="project" value="InterPro"/>
</dbReference>
<dbReference type="PRINTS" id="PR00364">
    <property type="entry name" value="DISEASERSIST"/>
</dbReference>
<dbReference type="Pfam" id="PF00196">
    <property type="entry name" value="GerE"/>
    <property type="match status" value="1"/>
</dbReference>
<gene>
    <name evidence="2" type="ORF">EIL87_13130</name>
</gene>
<dbReference type="InterPro" id="IPR027417">
    <property type="entry name" value="P-loop_NTPase"/>
</dbReference>
<dbReference type="Pfam" id="PF25872">
    <property type="entry name" value="HTH_77"/>
    <property type="match status" value="1"/>
</dbReference>
<protein>
    <submittedName>
        <fullName evidence="2">LuxR family transcriptional regulator</fullName>
    </submittedName>
</protein>
<reference evidence="2 3" key="1">
    <citation type="submission" date="2018-11" db="EMBL/GenBank/DDBJ databases">
        <title>Saccharopolyspora rhizosphaerae sp. nov., an actinomycete isolated from rhizosphere soil in Thailand.</title>
        <authorList>
            <person name="Intra B."/>
            <person name="Euanorasetr J."/>
            <person name="Take A."/>
            <person name="Inahashi Y."/>
            <person name="Mori M."/>
            <person name="Panbangred W."/>
            <person name="Matsumoto A."/>
        </authorList>
    </citation>
    <scope>NUCLEOTIDE SEQUENCE [LARGE SCALE GENOMIC DNA]</scope>
    <source>
        <strain evidence="2 3">H219</strain>
    </source>
</reference>
<feature type="domain" description="HTH luxR-type" evidence="1">
    <location>
        <begin position="712"/>
        <end position="777"/>
    </location>
</feature>
<dbReference type="SUPFAM" id="SSF52540">
    <property type="entry name" value="P-loop containing nucleoside triphosphate hydrolases"/>
    <property type="match status" value="1"/>
</dbReference>
<sequence length="787" mass="87702">MVSAANARTRESAGNLPADVTSFVGRRHEITLTKRLFSESRVVTLTGPGGVGKTRLAIRVATSMRRSFRDKAWFVELENLDDGTLVLDSVIEQLGLGGPSSAAGLETIVDQLKNREMLLVLDNCEHVIEDVALLVDALMRWCPGVRVLATSRQSLGVAGESTVVVPPMQVPDPDHLPPPEAYEQFSSVRLFVDRAKAAVPEFEVTADNAEALMRLCHHLDGNPLAIELAAVRLRSLSLQQLEERLAERYDLLTEGRRGAPPRQQTLRALIDWSYELLEERDRRAWARMSVFSGSFDLTAAEHVVGEGKGVDVLTAVHSLVDKSVLMREEGGDEVRYRLPHTLRDYGLGKLGQYGETALVRHRHCAYFADLSARFAAEWIGPDQASWVKRLRLEQDNLRAALRHAAEGSETGGVALRLVTDLWQYWGIRGLNTEARHWLDEVLDNTSRDLPERVKAMRVSAWFALLQGDLDKALPTLERATVLATQRGDEVERAYLALLHGLVAFFQQDQERGAELAGGALERFRKHGELAGELWSLHALGLIKGVGDPDEGMRLLAECVQLSTEHGELYWRSYAQWAIAQVQMRRDRADRAENSVKEALRLQRQLDNRLGMAFSLDTLAWIAHRQQRFERAARLLGTSSALWDAVRSAPGFWARIAGDHDEHLMQIRTALGPEAFDDQYERGREMSLTHAVDYALELKGGPSKRSTTAESDDNVHPMPLTRRERQIADLVAQGRTNKDIAENLVIAQRTVEGHVQNILTKLDFTSRAQIAGWVAGQRSGDGADTSAL</sequence>
<dbReference type="Pfam" id="PF13401">
    <property type="entry name" value="AAA_22"/>
    <property type="match status" value="1"/>
</dbReference>
<dbReference type="OrthoDB" id="9812579at2"/>
<dbReference type="Gene3D" id="3.40.50.300">
    <property type="entry name" value="P-loop containing nucleotide triphosphate hydrolases"/>
    <property type="match status" value="1"/>
</dbReference>
<dbReference type="Gene3D" id="1.10.10.10">
    <property type="entry name" value="Winged helix-like DNA-binding domain superfamily/Winged helix DNA-binding domain"/>
    <property type="match status" value="1"/>
</dbReference>
<proteinExistence type="predicted"/>
<evidence type="ECO:0000259" key="1">
    <source>
        <dbReference type="PROSITE" id="PS50043"/>
    </source>
</evidence>
<dbReference type="InterPro" id="IPR011990">
    <property type="entry name" value="TPR-like_helical_dom_sf"/>
</dbReference>
<dbReference type="PROSITE" id="PS50043">
    <property type="entry name" value="HTH_LUXR_2"/>
    <property type="match status" value="1"/>
</dbReference>
<dbReference type="GO" id="GO:0006355">
    <property type="term" value="P:regulation of DNA-templated transcription"/>
    <property type="evidence" value="ECO:0007669"/>
    <property type="project" value="InterPro"/>
</dbReference>
<evidence type="ECO:0000313" key="2">
    <source>
        <dbReference type="EMBL" id="RRO16017.1"/>
    </source>
</evidence>
<dbReference type="SMART" id="SM00421">
    <property type="entry name" value="HTH_LUXR"/>
    <property type="match status" value="1"/>
</dbReference>